<evidence type="ECO:0000256" key="10">
    <source>
        <dbReference type="ARBA" id="ARBA00043881"/>
    </source>
</evidence>
<dbReference type="Gene3D" id="3.40.50.300">
    <property type="entry name" value="P-loop containing nucleotide triphosphate hydrolases"/>
    <property type="match status" value="2"/>
</dbReference>
<evidence type="ECO:0000256" key="9">
    <source>
        <dbReference type="ARBA" id="ARBA00023242"/>
    </source>
</evidence>
<evidence type="ECO:0000256" key="14">
    <source>
        <dbReference type="ARBA" id="ARBA00047984"/>
    </source>
</evidence>
<dbReference type="FunFam" id="3.40.50.300:FF:000842">
    <property type="entry name" value="ATP-dependent RNA helicase DRS1"/>
    <property type="match status" value="1"/>
</dbReference>
<dbReference type="PANTHER" id="PTHR47959">
    <property type="entry name" value="ATP-DEPENDENT RNA HELICASE RHLE-RELATED"/>
    <property type="match status" value="1"/>
</dbReference>
<dbReference type="AlphaFoldDB" id="A0A9N8WFW8"/>
<dbReference type="InterPro" id="IPR050079">
    <property type="entry name" value="DEAD_box_RNA_helicase"/>
</dbReference>
<keyword evidence="23" id="KW-1185">Reference proteome</keyword>
<evidence type="ECO:0000256" key="1">
    <source>
        <dbReference type="ARBA" id="ARBA00004604"/>
    </source>
</evidence>
<evidence type="ECO:0000256" key="16">
    <source>
        <dbReference type="RuleBase" id="RU000492"/>
    </source>
</evidence>
<comment type="caution">
    <text evidence="22">The sequence shown here is derived from an EMBL/GenBank/DDBJ whole genome shotgun (WGS) entry which is preliminary data.</text>
</comment>
<dbReference type="EC" id="3.6.4.13" evidence="2"/>
<feature type="domain" description="Helicase C-terminal" evidence="20">
    <location>
        <begin position="461"/>
        <end position="632"/>
    </location>
</feature>
<feature type="compositionally biased region" description="Basic and acidic residues" evidence="18">
    <location>
        <begin position="40"/>
        <end position="61"/>
    </location>
</feature>
<dbReference type="SUPFAM" id="SSF52540">
    <property type="entry name" value="P-loop containing nucleoside triphosphate hydrolases"/>
    <property type="match status" value="1"/>
</dbReference>
<dbReference type="PROSITE" id="PS51194">
    <property type="entry name" value="HELICASE_CTER"/>
    <property type="match status" value="1"/>
</dbReference>
<feature type="domain" description="Helicase ATP-binding" evidence="19">
    <location>
        <begin position="276"/>
        <end position="450"/>
    </location>
</feature>
<evidence type="ECO:0000256" key="17">
    <source>
        <dbReference type="SAM" id="Coils"/>
    </source>
</evidence>
<feature type="compositionally biased region" description="Polar residues" evidence="18">
    <location>
        <begin position="24"/>
        <end position="33"/>
    </location>
</feature>
<feature type="compositionally biased region" description="Acidic residues" evidence="18">
    <location>
        <begin position="1"/>
        <end position="23"/>
    </location>
</feature>
<dbReference type="EMBL" id="CAJVPP010000442">
    <property type="protein sequence ID" value="CAG8483027.1"/>
    <property type="molecule type" value="Genomic_DNA"/>
</dbReference>
<dbReference type="PANTHER" id="PTHR47959:SF1">
    <property type="entry name" value="ATP-DEPENDENT RNA HELICASE DBPA"/>
    <property type="match status" value="1"/>
</dbReference>
<reference evidence="22" key="1">
    <citation type="submission" date="2021-06" db="EMBL/GenBank/DDBJ databases">
        <authorList>
            <person name="Kallberg Y."/>
            <person name="Tangrot J."/>
            <person name="Rosling A."/>
        </authorList>
    </citation>
    <scope>NUCLEOTIDE SEQUENCE</scope>
    <source>
        <strain evidence="22">87-6 pot B 2015</strain>
    </source>
</reference>
<organism evidence="22 23">
    <name type="scientific">Funneliformis mosseae</name>
    <name type="common">Endomycorrhizal fungus</name>
    <name type="synonym">Glomus mosseae</name>
    <dbReference type="NCBI Taxonomy" id="27381"/>
    <lineage>
        <taxon>Eukaryota</taxon>
        <taxon>Fungi</taxon>
        <taxon>Fungi incertae sedis</taxon>
        <taxon>Mucoromycota</taxon>
        <taxon>Glomeromycotina</taxon>
        <taxon>Glomeromycetes</taxon>
        <taxon>Glomerales</taxon>
        <taxon>Glomeraceae</taxon>
        <taxon>Funneliformis</taxon>
    </lineage>
</organism>
<dbReference type="GO" id="GO:0005524">
    <property type="term" value="F:ATP binding"/>
    <property type="evidence" value="ECO:0007669"/>
    <property type="project" value="UniProtKB-KW"/>
</dbReference>
<dbReference type="CDD" id="cd18787">
    <property type="entry name" value="SF2_C_DEAD"/>
    <property type="match status" value="1"/>
</dbReference>
<dbReference type="SMART" id="SM00490">
    <property type="entry name" value="HELICc"/>
    <property type="match status" value="1"/>
</dbReference>
<evidence type="ECO:0000313" key="23">
    <source>
        <dbReference type="Proteomes" id="UP000789375"/>
    </source>
</evidence>
<comment type="function">
    <text evidence="10">ATP-binding RNA helicase involved in ribosome assembly.</text>
</comment>
<dbReference type="GO" id="GO:0003723">
    <property type="term" value="F:RNA binding"/>
    <property type="evidence" value="ECO:0007669"/>
    <property type="project" value="UniProtKB-KW"/>
</dbReference>
<dbReference type="Pfam" id="PF00271">
    <property type="entry name" value="Helicase_C"/>
    <property type="match status" value="1"/>
</dbReference>
<evidence type="ECO:0000259" key="21">
    <source>
        <dbReference type="PROSITE" id="PS51195"/>
    </source>
</evidence>
<evidence type="ECO:0000259" key="20">
    <source>
        <dbReference type="PROSITE" id="PS51194"/>
    </source>
</evidence>
<evidence type="ECO:0000256" key="8">
    <source>
        <dbReference type="ARBA" id="ARBA00022884"/>
    </source>
</evidence>
<keyword evidence="3" id="KW-0690">Ribosome biogenesis</keyword>
<feature type="region of interest" description="Disordered" evidence="18">
    <location>
        <begin position="115"/>
        <end position="225"/>
    </location>
</feature>
<keyword evidence="4 16" id="KW-0547">Nucleotide-binding</keyword>
<evidence type="ECO:0000256" key="13">
    <source>
        <dbReference type="ARBA" id="ARBA00044094"/>
    </source>
</evidence>
<evidence type="ECO:0000256" key="11">
    <source>
        <dbReference type="ARBA" id="ARBA00043999"/>
    </source>
</evidence>
<evidence type="ECO:0000313" key="22">
    <source>
        <dbReference type="EMBL" id="CAG8483027.1"/>
    </source>
</evidence>
<proteinExistence type="inferred from homology"/>
<feature type="compositionally biased region" description="Acidic residues" evidence="18">
    <location>
        <begin position="161"/>
        <end position="177"/>
    </location>
</feature>
<feature type="coiled-coil region" evidence="17">
    <location>
        <begin position="624"/>
        <end position="662"/>
    </location>
</feature>
<keyword evidence="9" id="KW-0539">Nucleus</keyword>
<dbReference type="PROSITE" id="PS00039">
    <property type="entry name" value="DEAD_ATP_HELICASE"/>
    <property type="match status" value="1"/>
</dbReference>
<evidence type="ECO:0000256" key="12">
    <source>
        <dbReference type="ARBA" id="ARBA00044078"/>
    </source>
</evidence>
<keyword evidence="5 16" id="KW-0378">Hydrolase</keyword>
<evidence type="ECO:0000256" key="4">
    <source>
        <dbReference type="ARBA" id="ARBA00022741"/>
    </source>
</evidence>
<accession>A0A9N8WFW8</accession>
<evidence type="ECO:0000259" key="19">
    <source>
        <dbReference type="PROSITE" id="PS51192"/>
    </source>
</evidence>
<feature type="region of interest" description="Disordered" evidence="18">
    <location>
        <begin position="703"/>
        <end position="722"/>
    </location>
</feature>
<keyword evidence="8" id="KW-0694">RNA-binding</keyword>
<gene>
    <name evidence="22" type="ORF">FMOSSE_LOCUS3126</name>
</gene>
<comment type="catalytic activity">
    <reaction evidence="14">
        <text>ATP + H2O = ADP + phosphate + H(+)</text>
        <dbReference type="Rhea" id="RHEA:13065"/>
        <dbReference type="ChEBI" id="CHEBI:15377"/>
        <dbReference type="ChEBI" id="CHEBI:15378"/>
        <dbReference type="ChEBI" id="CHEBI:30616"/>
        <dbReference type="ChEBI" id="CHEBI:43474"/>
        <dbReference type="ChEBI" id="CHEBI:456216"/>
        <dbReference type="EC" id="3.6.4.13"/>
    </reaction>
</comment>
<dbReference type="Pfam" id="PF00270">
    <property type="entry name" value="DEAD"/>
    <property type="match status" value="1"/>
</dbReference>
<evidence type="ECO:0000256" key="5">
    <source>
        <dbReference type="ARBA" id="ARBA00022801"/>
    </source>
</evidence>
<evidence type="ECO:0000256" key="2">
    <source>
        <dbReference type="ARBA" id="ARBA00012552"/>
    </source>
</evidence>
<feature type="region of interest" description="Disordered" evidence="18">
    <location>
        <begin position="1"/>
        <end position="61"/>
    </location>
</feature>
<evidence type="ECO:0000256" key="18">
    <source>
        <dbReference type="SAM" id="MobiDB-lite"/>
    </source>
</evidence>
<dbReference type="InterPro" id="IPR014014">
    <property type="entry name" value="RNA_helicase_DEAD_Q_motif"/>
</dbReference>
<evidence type="ECO:0000256" key="3">
    <source>
        <dbReference type="ARBA" id="ARBA00022517"/>
    </source>
</evidence>
<dbReference type="GO" id="GO:0016787">
    <property type="term" value="F:hydrolase activity"/>
    <property type="evidence" value="ECO:0007669"/>
    <property type="project" value="UniProtKB-KW"/>
</dbReference>
<keyword evidence="6 16" id="KW-0347">Helicase</keyword>
<dbReference type="PROSITE" id="PS51192">
    <property type="entry name" value="HELICASE_ATP_BIND_1"/>
    <property type="match status" value="1"/>
</dbReference>
<feature type="compositionally biased region" description="Acidic residues" evidence="18">
    <location>
        <begin position="187"/>
        <end position="220"/>
    </location>
</feature>
<feature type="compositionally biased region" description="Basic and acidic residues" evidence="18">
    <location>
        <begin position="115"/>
        <end position="127"/>
    </location>
</feature>
<dbReference type="PROSITE" id="PS51195">
    <property type="entry name" value="Q_MOTIF"/>
    <property type="match status" value="1"/>
</dbReference>
<dbReference type="InterPro" id="IPR000629">
    <property type="entry name" value="RNA-helicase_DEAD-box_CS"/>
</dbReference>
<dbReference type="InterPro" id="IPR001650">
    <property type="entry name" value="Helicase_C-like"/>
</dbReference>
<evidence type="ECO:0000256" key="15">
    <source>
        <dbReference type="PROSITE-ProRule" id="PRU00552"/>
    </source>
</evidence>
<dbReference type="InterPro" id="IPR011545">
    <property type="entry name" value="DEAD/DEAH_box_helicase_dom"/>
</dbReference>
<dbReference type="GO" id="GO:0005829">
    <property type="term" value="C:cytosol"/>
    <property type="evidence" value="ECO:0007669"/>
    <property type="project" value="TreeGrafter"/>
</dbReference>
<name>A0A9N8WFW8_FUNMO</name>
<keyword evidence="17" id="KW-0175">Coiled coil</keyword>
<dbReference type="Proteomes" id="UP000789375">
    <property type="component" value="Unassembled WGS sequence"/>
</dbReference>
<keyword evidence="7 16" id="KW-0067">ATP-binding</keyword>
<evidence type="ECO:0000256" key="6">
    <source>
        <dbReference type="ARBA" id="ARBA00022806"/>
    </source>
</evidence>
<dbReference type="GO" id="GO:0005730">
    <property type="term" value="C:nucleolus"/>
    <property type="evidence" value="ECO:0007669"/>
    <property type="project" value="UniProtKB-SubCell"/>
</dbReference>
<comment type="subcellular location">
    <subcellularLocation>
        <location evidence="1">Nucleus</location>
        <location evidence="1">Nucleolus</location>
    </subcellularLocation>
</comment>
<feature type="domain" description="DEAD-box RNA helicase Q" evidence="21">
    <location>
        <begin position="245"/>
        <end position="273"/>
    </location>
</feature>
<feature type="short sequence motif" description="Q motif" evidence="15">
    <location>
        <begin position="245"/>
        <end position="273"/>
    </location>
</feature>
<sequence>MDDFVLTIEDDTEVIIPEEESSDVNDNPQTSSSNNKKLNKKGDNKKEKKTKKEKDKKEINKKDVNTENDIINPDFTFFIDGINNSIEHPWDFSAARAGLKPKILVTSRTIDEIIEKKRLDTKKEKNAKANGNNKNGNKKVITKSKHDEDDPFAFGGGVDYVIDDEEGISDSEQEEENNEHKEKQDANSEDDMNDEGIDEDDDEDDVDEDDTVSSETDDEYERERKKAYFADKSEIIQNQDLASTESFQTMNLSRPILKGLSHLGFIQPTPIQKQAIPIALMGKDICGGAITGSGKTIAFLVPIIERLLYRPRQTAEVRVLILAPTRELAIQCHSVASKLAAFTDITLCLCVGGLSLKKQETELRVRPDIVIATPGRLIDHVRNSVSFSLENIEILIIDEADRMLEDGFADELNEIVKHCPKSRQTMLFSATMTDNIDELIRLSLNRPVKLMVDHIKATNAKLIQEFIRIREHQEKNRELILLILCKKYFKHKVIIFFRSKMIAHEMKIIFGLFGLKASELHGNLSQEQRLEALEAFRDGKVDYLLATDLASRGLDIKGIETVINYNMPQSYDHYIHRVGRTARAGRNGRSVTLTGEEDRKLLKMVLKHSQKEQIKRRNIDTELIKEYAENLAGIKDKVKEVLKEEKEEKLIKQTEMELLKGQNLIKYKEEIVNRPARTWFQTEKEKKSSKNLSVEEYNEKFDVKKRRRDEDDEGGKKKIKRDKYAADVTKKNAFTVVPKKKGVEKEKSKVGNVIKKKVKSGGYKSILIM</sequence>
<protein>
    <recommendedName>
        <fullName evidence="12">ATP-dependent RNA helicase DRS1</fullName>
        <ecNumber evidence="2">3.6.4.13</ecNumber>
    </recommendedName>
    <alternativeName>
        <fullName evidence="13">ATP-dependent RNA helicase drs1</fullName>
    </alternativeName>
</protein>
<comment type="similarity">
    <text evidence="11">Belongs to the DEAD box helicase family. DDX27/DRS1 subfamily.</text>
</comment>
<dbReference type="GO" id="GO:0003724">
    <property type="term" value="F:RNA helicase activity"/>
    <property type="evidence" value="ECO:0007669"/>
    <property type="project" value="UniProtKB-EC"/>
</dbReference>
<evidence type="ECO:0000256" key="7">
    <source>
        <dbReference type="ARBA" id="ARBA00022840"/>
    </source>
</evidence>
<dbReference type="InterPro" id="IPR014001">
    <property type="entry name" value="Helicase_ATP-bd"/>
</dbReference>
<dbReference type="InterPro" id="IPR027417">
    <property type="entry name" value="P-loop_NTPase"/>
</dbReference>
<dbReference type="CDD" id="cd17947">
    <property type="entry name" value="DEADc_DDX27"/>
    <property type="match status" value="1"/>
</dbReference>
<dbReference type="SMART" id="SM00487">
    <property type="entry name" value="DEXDc"/>
    <property type="match status" value="1"/>
</dbReference>
<dbReference type="GO" id="GO:0006364">
    <property type="term" value="P:rRNA processing"/>
    <property type="evidence" value="ECO:0007669"/>
    <property type="project" value="UniProtKB-ARBA"/>
</dbReference>